<dbReference type="HOGENOM" id="CLU_079560_3_0_9"/>
<dbReference type="InterPro" id="IPR052710">
    <property type="entry name" value="CAAX_protease"/>
</dbReference>
<keyword evidence="2" id="KW-0472">Membrane</keyword>
<gene>
    <name evidence="4" type="ORF">ID09_09235</name>
</gene>
<dbReference type="InterPro" id="IPR003675">
    <property type="entry name" value="Rce1/LyrA-like_dom"/>
</dbReference>
<evidence type="ECO:0000313" key="4">
    <source>
        <dbReference type="EMBL" id="AIG44198.1"/>
    </source>
</evidence>
<sequence>MLETFSQRLEWICRKIWILLLAFLLLLLELIPTFILQKSTSPVAQWTAGLSSIGIMVFMCWLAERKGLAIWDRKFLTWKGLGLVALTVLFTSLSTVLGHTIMDLQGIEATANQIGIERALRTIPFWLGFVRIACQAAISEEIIVRGYLFKKFFEKYKILGIVVSGLLFAFLHGPTDLGSWIIYASPGFLLAYLYYKTDYLIYPIAVHFINNAWAVLAFYYFQ</sequence>
<evidence type="ECO:0000259" key="3">
    <source>
        <dbReference type="Pfam" id="PF02517"/>
    </source>
</evidence>
<evidence type="ECO:0000313" key="5">
    <source>
        <dbReference type="Proteomes" id="UP000028185"/>
    </source>
</evidence>
<feature type="transmembrane region" description="Helical" evidence="2">
    <location>
        <begin position="200"/>
        <end position="221"/>
    </location>
</feature>
<dbReference type="PANTHER" id="PTHR36435">
    <property type="entry name" value="SLR1288 PROTEIN"/>
    <property type="match status" value="1"/>
</dbReference>
<comment type="similarity">
    <text evidence="1">Belongs to the UPF0177 family.</text>
</comment>
<feature type="transmembrane region" description="Helical" evidence="2">
    <location>
        <begin position="43"/>
        <end position="63"/>
    </location>
</feature>
<organism evidence="4 5">
    <name type="scientific">Streptococcus suis 6407</name>
    <dbReference type="NCBI Taxonomy" id="1214179"/>
    <lineage>
        <taxon>Bacteria</taxon>
        <taxon>Bacillati</taxon>
        <taxon>Bacillota</taxon>
        <taxon>Bacilli</taxon>
        <taxon>Lactobacillales</taxon>
        <taxon>Streptococcaceae</taxon>
        <taxon>Streptococcus</taxon>
    </lineage>
</organism>
<dbReference type="EMBL" id="CP008921">
    <property type="protein sequence ID" value="AIG44198.1"/>
    <property type="molecule type" value="Genomic_DNA"/>
</dbReference>
<feature type="transmembrane region" description="Helical" evidence="2">
    <location>
        <begin position="16"/>
        <end position="37"/>
    </location>
</feature>
<dbReference type="GO" id="GO:0080120">
    <property type="term" value="P:CAAX-box protein maturation"/>
    <property type="evidence" value="ECO:0007669"/>
    <property type="project" value="UniProtKB-ARBA"/>
</dbReference>
<protein>
    <recommendedName>
        <fullName evidence="3">CAAX prenyl protease 2/Lysostaphin resistance protein A-like domain-containing protein</fullName>
    </recommendedName>
</protein>
<dbReference type="GO" id="GO:0004175">
    <property type="term" value="F:endopeptidase activity"/>
    <property type="evidence" value="ECO:0007669"/>
    <property type="project" value="UniProtKB-ARBA"/>
</dbReference>
<accession>A0A075SK33</accession>
<dbReference type="AlphaFoldDB" id="A0A075SK33"/>
<dbReference type="PANTHER" id="PTHR36435:SF1">
    <property type="entry name" value="CAAX AMINO TERMINAL PROTEASE FAMILY PROTEIN"/>
    <property type="match status" value="1"/>
</dbReference>
<proteinExistence type="inferred from homology"/>
<dbReference type="Proteomes" id="UP000028185">
    <property type="component" value="Chromosome"/>
</dbReference>
<dbReference type="PATRIC" id="fig|1214179.4.peg.1830"/>
<keyword evidence="2" id="KW-0812">Transmembrane</keyword>
<feature type="transmembrane region" description="Helical" evidence="2">
    <location>
        <begin position="75"/>
        <end position="97"/>
    </location>
</feature>
<evidence type="ECO:0000256" key="1">
    <source>
        <dbReference type="ARBA" id="ARBA00009067"/>
    </source>
</evidence>
<feature type="domain" description="CAAX prenyl protease 2/Lysostaphin resistance protein A-like" evidence="3">
    <location>
        <begin position="125"/>
        <end position="212"/>
    </location>
</feature>
<dbReference type="Pfam" id="PF02517">
    <property type="entry name" value="Rce1-like"/>
    <property type="match status" value="1"/>
</dbReference>
<name>A0A075SK33_STRSU</name>
<keyword evidence="2" id="KW-1133">Transmembrane helix</keyword>
<reference evidence="4 5" key="1">
    <citation type="journal article" date="2014" name="Genome Announc.">
        <title>Whole-Genome Sequence of Streptococcus suis Serotype 4 Reference Strain 6407.</title>
        <authorList>
            <person name="Wang K."/>
            <person name="Chen J."/>
            <person name="Yao H."/>
            <person name="Lu C."/>
        </authorList>
    </citation>
    <scope>NUCLEOTIDE SEQUENCE [LARGE SCALE GENOMIC DNA]</scope>
    <source>
        <strain evidence="4">6407</strain>
    </source>
</reference>
<feature type="transmembrane region" description="Helical" evidence="2">
    <location>
        <begin position="123"/>
        <end position="144"/>
    </location>
</feature>
<evidence type="ECO:0000256" key="2">
    <source>
        <dbReference type="SAM" id="Phobius"/>
    </source>
</evidence>
<dbReference type="RefSeq" id="WP_024381940.1">
    <property type="nucleotide sequence ID" value="NZ_ALLE01000005.1"/>
</dbReference>